<dbReference type="InterPro" id="IPR055768">
    <property type="entry name" value="DUF7344"/>
</dbReference>
<evidence type="ECO:0000259" key="1">
    <source>
        <dbReference type="Pfam" id="PF24035"/>
    </source>
</evidence>
<dbReference type="OrthoDB" id="247722at2157"/>
<accession>A0A1I0IVH3</accession>
<evidence type="ECO:0000313" key="2">
    <source>
        <dbReference type="EMBL" id="SEU01054.1"/>
    </source>
</evidence>
<dbReference type="RefSeq" id="WP_092934937.1">
    <property type="nucleotide sequence ID" value="NZ_FOIC01000026.1"/>
</dbReference>
<name>A0A1I0IVH3_9EURY</name>
<evidence type="ECO:0000313" key="3">
    <source>
        <dbReference type="Proteomes" id="UP000199320"/>
    </source>
</evidence>
<dbReference type="EMBL" id="FOIC01000026">
    <property type="protein sequence ID" value="SEU01054.1"/>
    <property type="molecule type" value="Genomic_DNA"/>
</dbReference>
<dbReference type="STRING" id="392421.SAMN04488694_12629"/>
<proteinExistence type="predicted"/>
<dbReference type="AlphaFoldDB" id="A0A1I0IVH3"/>
<reference evidence="3" key="1">
    <citation type="submission" date="2016-10" db="EMBL/GenBank/DDBJ databases">
        <authorList>
            <person name="Varghese N."/>
            <person name="Submissions S."/>
        </authorList>
    </citation>
    <scope>NUCLEOTIDE SEQUENCE [LARGE SCALE GENOMIC DNA]</scope>
    <source>
        <strain evidence="3">CDM_6</strain>
    </source>
</reference>
<dbReference type="Pfam" id="PF24035">
    <property type="entry name" value="DUF7344"/>
    <property type="match status" value="1"/>
</dbReference>
<keyword evidence="3" id="KW-1185">Reference proteome</keyword>
<gene>
    <name evidence="2" type="ORF">SAMN04488694_12629</name>
</gene>
<organism evidence="2 3">
    <name type="scientific">Natrinema hispanicum</name>
    <dbReference type="NCBI Taxonomy" id="392421"/>
    <lineage>
        <taxon>Archaea</taxon>
        <taxon>Methanobacteriati</taxon>
        <taxon>Methanobacteriota</taxon>
        <taxon>Stenosarchaea group</taxon>
        <taxon>Halobacteria</taxon>
        <taxon>Halobacteriales</taxon>
        <taxon>Natrialbaceae</taxon>
        <taxon>Natrinema</taxon>
    </lineage>
</organism>
<sequence>MTGTSDDLGDFVRLLRSERRRILIDLLHDYQLECCDDVVTTQLRDLGRQVAAIEDDVGSVDVDQASRRSTKNSLHQTHIPLLEEYGIVEYDGRSKEVTTTERTWAFAELIQTFEVGIETSNLDEIRPGGTDD</sequence>
<protein>
    <recommendedName>
        <fullName evidence="1">DUF7344 domain-containing protein</fullName>
    </recommendedName>
</protein>
<feature type="domain" description="DUF7344" evidence="1">
    <location>
        <begin position="13"/>
        <end position="98"/>
    </location>
</feature>
<dbReference type="Proteomes" id="UP000199320">
    <property type="component" value="Unassembled WGS sequence"/>
</dbReference>